<dbReference type="AlphaFoldDB" id="A0A7R9ADF3"/>
<dbReference type="OrthoDB" id="7475679at2759"/>
<dbReference type="Proteomes" id="UP000677054">
    <property type="component" value="Unassembled WGS sequence"/>
</dbReference>
<protein>
    <submittedName>
        <fullName evidence="2">Uncharacterized protein</fullName>
    </submittedName>
</protein>
<feature type="non-terminal residue" evidence="2">
    <location>
        <position position="1"/>
    </location>
</feature>
<sequence>HSLLGDEVEARKRGTEEISNQSSVPQLLSRIAELQERIRILEAKRSNSNCQEDDDHAAISPLKSEVSRLRLQVLERDGQMSELRDRYAKHRAVLTENWRRAENEVARLDHTMDRVLLGLQSSPEAVASSPGLKNLLEELAGTRGGIGNSYNGNKMAGWSPKRWTNGTIDEAAEIETIIE</sequence>
<dbReference type="EMBL" id="CAJPEV010004150">
    <property type="protein sequence ID" value="CAG0901273.1"/>
    <property type="molecule type" value="Genomic_DNA"/>
</dbReference>
<feature type="coiled-coil region" evidence="1">
    <location>
        <begin position="24"/>
        <end position="51"/>
    </location>
</feature>
<proteinExistence type="predicted"/>
<gene>
    <name evidence="2" type="ORF">DSTB1V02_LOCUS11906</name>
</gene>
<evidence type="ECO:0000313" key="2">
    <source>
        <dbReference type="EMBL" id="CAD7252146.1"/>
    </source>
</evidence>
<keyword evidence="1" id="KW-0175">Coiled coil</keyword>
<evidence type="ECO:0000256" key="1">
    <source>
        <dbReference type="SAM" id="Coils"/>
    </source>
</evidence>
<organism evidence="2">
    <name type="scientific">Darwinula stevensoni</name>
    <dbReference type="NCBI Taxonomy" id="69355"/>
    <lineage>
        <taxon>Eukaryota</taxon>
        <taxon>Metazoa</taxon>
        <taxon>Ecdysozoa</taxon>
        <taxon>Arthropoda</taxon>
        <taxon>Crustacea</taxon>
        <taxon>Oligostraca</taxon>
        <taxon>Ostracoda</taxon>
        <taxon>Podocopa</taxon>
        <taxon>Podocopida</taxon>
        <taxon>Darwinulocopina</taxon>
        <taxon>Darwinuloidea</taxon>
        <taxon>Darwinulidae</taxon>
        <taxon>Darwinula</taxon>
    </lineage>
</organism>
<name>A0A7R9ADF3_9CRUS</name>
<keyword evidence="3" id="KW-1185">Reference proteome</keyword>
<accession>A0A7R9ADF3</accession>
<evidence type="ECO:0000313" key="3">
    <source>
        <dbReference type="Proteomes" id="UP000677054"/>
    </source>
</evidence>
<dbReference type="EMBL" id="LR903667">
    <property type="protein sequence ID" value="CAD7252146.1"/>
    <property type="molecule type" value="Genomic_DNA"/>
</dbReference>
<reference evidence="2" key="1">
    <citation type="submission" date="2020-11" db="EMBL/GenBank/DDBJ databases">
        <authorList>
            <person name="Tran Van P."/>
        </authorList>
    </citation>
    <scope>NUCLEOTIDE SEQUENCE</scope>
</reference>